<dbReference type="InterPro" id="IPR002942">
    <property type="entry name" value="S4_RNA-bd"/>
</dbReference>
<organism evidence="7 8">
    <name type="scientific">Pseudolysobacter antarcticus</name>
    <dbReference type="NCBI Taxonomy" id="2511995"/>
    <lineage>
        <taxon>Bacteria</taxon>
        <taxon>Pseudomonadati</taxon>
        <taxon>Pseudomonadota</taxon>
        <taxon>Gammaproteobacteria</taxon>
        <taxon>Lysobacterales</taxon>
        <taxon>Rhodanobacteraceae</taxon>
        <taxon>Pseudolysobacter</taxon>
    </lineage>
</organism>
<sequence>MNMTQELPAVRIDVWLWAARFFKTRSLAKQALEAGKISIGDIACKPAKLVRSGERVKVSRGEERMIVEVLALSEKRGPASAAQVLYRETDESRSAREAKREQDRLLGTARPDSRPDKRARRLIHRFLRN</sequence>
<dbReference type="EMBL" id="CP035704">
    <property type="protein sequence ID" value="QBB70055.1"/>
    <property type="molecule type" value="Genomic_DNA"/>
</dbReference>
<dbReference type="RefSeq" id="WP_129832314.1">
    <property type="nucleotide sequence ID" value="NZ_CP035704.1"/>
</dbReference>
<dbReference type="Gene3D" id="3.10.290.10">
    <property type="entry name" value="RNA-binding S4 domain"/>
    <property type="match status" value="1"/>
</dbReference>
<dbReference type="InterPro" id="IPR025708">
    <property type="entry name" value="HSP15"/>
</dbReference>
<comment type="similarity">
    <text evidence="1 4">Belongs to the HSP15 family.</text>
</comment>
<proteinExistence type="inferred from homology"/>
<dbReference type="PIRSF" id="PIRSF016821">
    <property type="entry name" value="HSP15"/>
    <property type="match status" value="1"/>
</dbReference>
<dbReference type="KEGG" id="xbc:ELE36_06580"/>
<dbReference type="GO" id="GO:0043023">
    <property type="term" value="F:ribosomal large subunit binding"/>
    <property type="evidence" value="ECO:0007669"/>
    <property type="project" value="InterPro"/>
</dbReference>
<keyword evidence="2 4" id="KW-0694">RNA-binding</keyword>
<keyword evidence="3 4" id="KW-0238">DNA-binding</keyword>
<feature type="region of interest" description="Disordered" evidence="5">
    <location>
        <begin position="85"/>
        <end position="118"/>
    </location>
</feature>
<protein>
    <recommendedName>
        <fullName evidence="4">Heat shock protein 15</fullName>
    </recommendedName>
</protein>
<dbReference type="SMART" id="SM00363">
    <property type="entry name" value="S4"/>
    <property type="match status" value="1"/>
</dbReference>
<dbReference type="PROSITE" id="PS50889">
    <property type="entry name" value="S4"/>
    <property type="match status" value="1"/>
</dbReference>
<accession>A0A411HHR6</accession>
<reference evidence="7 8" key="1">
    <citation type="submission" date="2019-01" db="EMBL/GenBank/DDBJ databases">
        <title>Pseudolysobacter antarctica gen. nov., sp. nov., isolated from Fildes Peninsula, Antarctica.</title>
        <authorList>
            <person name="Wei Z."/>
            <person name="Peng F."/>
        </authorList>
    </citation>
    <scope>NUCLEOTIDE SEQUENCE [LARGE SCALE GENOMIC DNA]</scope>
    <source>
        <strain evidence="7 8">AQ6-296</strain>
    </source>
</reference>
<dbReference type="AlphaFoldDB" id="A0A411HHR6"/>
<evidence type="ECO:0000256" key="3">
    <source>
        <dbReference type="ARBA" id="ARBA00023125"/>
    </source>
</evidence>
<dbReference type="CDD" id="cd00165">
    <property type="entry name" value="S4"/>
    <property type="match status" value="1"/>
</dbReference>
<dbReference type="Pfam" id="PF01479">
    <property type="entry name" value="S4"/>
    <property type="match status" value="1"/>
</dbReference>
<evidence type="ECO:0000256" key="2">
    <source>
        <dbReference type="ARBA" id="ARBA00022884"/>
    </source>
</evidence>
<feature type="domain" description="RNA-binding S4" evidence="6">
    <location>
        <begin position="10"/>
        <end position="71"/>
    </location>
</feature>
<dbReference type="GO" id="GO:0003677">
    <property type="term" value="F:DNA binding"/>
    <property type="evidence" value="ECO:0007669"/>
    <property type="project" value="UniProtKB-KW"/>
</dbReference>
<gene>
    <name evidence="7" type="ORF">ELE36_06580</name>
</gene>
<dbReference type="GO" id="GO:0034605">
    <property type="term" value="P:cellular response to heat"/>
    <property type="evidence" value="ECO:0007669"/>
    <property type="project" value="InterPro"/>
</dbReference>
<name>A0A411HHR6_9GAMM</name>
<feature type="compositionally biased region" description="Basic and acidic residues" evidence="5">
    <location>
        <begin position="87"/>
        <end position="104"/>
    </location>
</feature>
<dbReference type="GO" id="GO:0003727">
    <property type="term" value="F:single-stranded RNA binding"/>
    <property type="evidence" value="ECO:0007669"/>
    <property type="project" value="InterPro"/>
</dbReference>
<dbReference type="InterPro" id="IPR036986">
    <property type="entry name" value="S4_RNA-bd_sf"/>
</dbReference>
<dbReference type="Proteomes" id="UP000291562">
    <property type="component" value="Chromosome"/>
</dbReference>
<evidence type="ECO:0000313" key="7">
    <source>
        <dbReference type="EMBL" id="QBB70055.1"/>
    </source>
</evidence>
<evidence type="ECO:0000256" key="5">
    <source>
        <dbReference type="SAM" id="MobiDB-lite"/>
    </source>
</evidence>
<evidence type="ECO:0000313" key="8">
    <source>
        <dbReference type="Proteomes" id="UP000291562"/>
    </source>
</evidence>
<keyword evidence="8" id="KW-1185">Reference proteome</keyword>
<evidence type="ECO:0000256" key="1">
    <source>
        <dbReference type="ARBA" id="ARBA00008396"/>
    </source>
</evidence>
<evidence type="ECO:0000256" key="4">
    <source>
        <dbReference type="PIRNR" id="PIRNR016821"/>
    </source>
</evidence>
<dbReference type="OrthoDB" id="9797176at2"/>
<dbReference type="SUPFAM" id="SSF55174">
    <property type="entry name" value="Alpha-L RNA-binding motif"/>
    <property type="match status" value="1"/>
</dbReference>
<evidence type="ECO:0000259" key="6">
    <source>
        <dbReference type="SMART" id="SM00363"/>
    </source>
</evidence>